<dbReference type="OrthoDB" id="5855627at2759"/>
<organism evidence="1 2">
    <name type="scientific">Caenorhabditis nigoni</name>
    <dbReference type="NCBI Taxonomy" id="1611254"/>
    <lineage>
        <taxon>Eukaryota</taxon>
        <taxon>Metazoa</taxon>
        <taxon>Ecdysozoa</taxon>
        <taxon>Nematoda</taxon>
        <taxon>Chromadorea</taxon>
        <taxon>Rhabditida</taxon>
        <taxon>Rhabditina</taxon>
        <taxon>Rhabditomorpha</taxon>
        <taxon>Rhabditoidea</taxon>
        <taxon>Rhabditidae</taxon>
        <taxon>Peloderinae</taxon>
        <taxon>Caenorhabditis</taxon>
    </lineage>
</organism>
<evidence type="ECO:0000313" key="1">
    <source>
        <dbReference type="EMBL" id="PIC34421.1"/>
    </source>
</evidence>
<sequence length="259" mass="29187">MCEGSVVAFKVDIEDGKCPSGANPPTFDNQNATGSLYVDYDTNFFPKWVYYTIYEKGNTWQISYTLNMSCTSDFIDIVERSDGTSICVTGYFNNKTNSNGYSYENAVEYCGDMSTHPTGVWYPEDASFLPKLAQRMRNYLASNDTYVRIDGIRTPACQSTPSSAECMTVKGFTFTGPPVENFENYNWVTDPSAQETPDDNCIVMVANGSNPIQMDVRRYTNGPEVRKLIHLQLLVYWITIANEAHFLFLSSMDILKVSK</sequence>
<dbReference type="AlphaFoldDB" id="A0A2G5U4Z9"/>
<accession>A0A2G5U4Z9</accession>
<proteinExistence type="predicted"/>
<evidence type="ECO:0000313" key="2">
    <source>
        <dbReference type="Proteomes" id="UP000230233"/>
    </source>
</evidence>
<keyword evidence="2" id="KW-1185">Reference proteome</keyword>
<comment type="caution">
    <text evidence="1">The sequence shown here is derived from an EMBL/GenBank/DDBJ whole genome shotgun (WGS) entry which is preliminary data.</text>
</comment>
<dbReference type="EMBL" id="PDUG01000004">
    <property type="protein sequence ID" value="PIC34421.1"/>
    <property type="molecule type" value="Genomic_DNA"/>
</dbReference>
<name>A0A2G5U4Z9_9PELO</name>
<gene>
    <name evidence="1" type="primary">Cnig_chr_IV.g14076</name>
    <name evidence="1" type="ORF">B9Z55_014076</name>
</gene>
<dbReference type="Proteomes" id="UP000230233">
    <property type="component" value="Chromosome IV"/>
</dbReference>
<dbReference type="PANTHER" id="PTHR47629:SF1">
    <property type="entry name" value="C-TYPE LECTIN DOMAIN-CONTAINING PROTEIN-RELATED"/>
    <property type="match status" value="1"/>
</dbReference>
<dbReference type="PANTHER" id="PTHR47629">
    <property type="entry name" value="C-TYPE LECTIN-RELATED"/>
    <property type="match status" value="1"/>
</dbReference>
<evidence type="ECO:0008006" key="3">
    <source>
        <dbReference type="Google" id="ProtNLM"/>
    </source>
</evidence>
<protein>
    <recommendedName>
        <fullName evidence="3">PAN-3 domain-containing protein</fullName>
    </recommendedName>
</protein>
<reference evidence="2" key="1">
    <citation type="submission" date="2017-10" db="EMBL/GenBank/DDBJ databases">
        <title>Rapid genome shrinkage in a self-fertile nematode reveals novel sperm competition proteins.</title>
        <authorList>
            <person name="Yin D."/>
            <person name="Schwarz E.M."/>
            <person name="Thomas C.G."/>
            <person name="Felde R.L."/>
            <person name="Korf I.F."/>
            <person name="Cutter A.D."/>
            <person name="Schartner C.M."/>
            <person name="Ralston E.J."/>
            <person name="Meyer B.J."/>
            <person name="Haag E.S."/>
        </authorList>
    </citation>
    <scope>NUCLEOTIDE SEQUENCE [LARGE SCALE GENOMIC DNA]</scope>
    <source>
        <strain evidence="2">JU1422</strain>
    </source>
</reference>